<keyword evidence="1" id="KW-0812">Transmembrane</keyword>
<keyword evidence="3" id="KW-1185">Reference proteome</keyword>
<organism evidence="2 3">
    <name type="scientific">Luteimonas kalidii</name>
    <dbReference type="NCBI Taxonomy" id="3042025"/>
    <lineage>
        <taxon>Bacteria</taxon>
        <taxon>Pseudomonadati</taxon>
        <taxon>Pseudomonadota</taxon>
        <taxon>Gammaproteobacteria</taxon>
        <taxon>Lysobacterales</taxon>
        <taxon>Lysobacteraceae</taxon>
        <taxon>Luteimonas</taxon>
    </lineage>
</organism>
<sequence>MRVQIEVEALEAFGDQLDRAVSRLTMGVVTAALIVGSSIVLNSAGGVTSRALRLLGTVGFVGAAVAGLWVLFSIWRGGKR</sequence>
<keyword evidence="1" id="KW-0472">Membrane</keyword>
<evidence type="ECO:0000313" key="2">
    <source>
        <dbReference type="EMBL" id="MDH5833941.1"/>
    </source>
</evidence>
<gene>
    <name evidence="2" type="ORF">QFW81_08380</name>
</gene>
<keyword evidence="1" id="KW-1133">Transmembrane helix</keyword>
<protein>
    <recommendedName>
        <fullName evidence="4">Transmembrane protein</fullName>
    </recommendedName>
</protein>
<evidence type="ECO:0008006" key="4">
    <source>
        <dbReference type="Google" id="ProtNLM"/>
    </source>
</evidence>
<feature type="transmembrane region" description="Helical" evidence="1">
    <location>
        <begin position="20"/>
        <end position="42"/>
    </location>
</feature>
<comment type="caution">
    <text evidence="2">The sequence shown here is derived from an EMBL/GenBank/DDBJ whole genome shotgun (WGS) entry which is preliminary data.</text>
</comment>
<proteinExistence type="predicted"/>
<accession>A0ABT6JUV8</accession>
<evidence type="ECO:0000313" key="3">
    <source>
        <dbReference type="Proteomes" id="UP001156873"/>
    </source>
</evidence>
<dbReference type="Proteomes" id="UP001156873">
    <property type="component" value="Unassembled WGS sequence"/>
</dbReference>
<evidence type="ECO:0000256" key="1">
    <source>
        <dbReference type="SAM" id="Phobius"/>
    </source>
</evidence>
<name>A0ABT6JUV8_9GAMM</name>
<reference evidence="2 3" key="1">
    <citation type="submission" date="2023-04" db="EMBL/GenBank/DDBJ databases">
        <title>Luteimonas sp. M1R5S59.</title>
        <authorList>
            <person name="Sun J.-Q."/>
        </authorList>
    </citation>
    <scope>NUCLEOTIDE SEQUENCE [LARGE SCALE GENOMIC DNA]</scope>
    <source>
        <strain evidence="2 3">M1R5S59</strain>
    </source>
</reference>
<dbReference type="EMBL" id="JARXRO010000014">
    <property type="protein sequence ID" value="MDH5833941.1"/>
    <property type="molecule type" value="Genomic_DNA"/>
</dbReference>
<feature type="transmembrane region" description="Helical" evidence="1">
    <location>
        <begin position="54"/>
        <end position="75"/>
    </location>
</feature>